<evidence type="ECO:0000313" key="7">
    <source>
        <dbReference type="Proteomes" id="UP001558535"/>
    </source>
</evidence>
<evidence type="ECO:0000256" key="1">
    <source>
        <dbReference type="ARBA" id="ARBA00022598"/>
    </source>
</evidence>
<sequence length="409" mass="43390">MTAVIVIEPRSAGTALIAAAARLGATAHILSTNESRVSRELHAAAAPYTLIDTASPNAVAAAACAIGADAVVPGCEYATGVAAEAATLLGLPHLQPEAAALARDKYLSRLHLADAGLAVPVTALITHRRDIITAALQVGFPAVVKPVRSCGGAHVTYVNSLAQLQLAAERAMRYGAFDSAHETSNVLLLEQYLEGPEYSAEGYVSERGPRVVSVTERLLSAEPYFVEMGQFVEASLAAEHRAALVAYVERTAAQMGLTLGVFHAKVRMTRDGPVLIKLAACLGGHRIYRLVELSRSISLPEIAIRSHLGDPEPAATINTTPARCVSGVRFLAPLGERFAGSAVVERVRAMPGFQEVEVYSHIGRTVPQLATATGRIGHVLFTASDRPTLDLRLAEALRALRFRHVHNDT</sequence>
<accession>A0ABV3WL76</accession>
<dbReference type="PROSITE" id="PS50975">
    <property type="entry name" value="ATP_GRASP"/>
    <property type="match status" value="1"/>
</dbReference>
<dbReference type="Gene3D" id="3.30.470.20">
    <property type="entry name" value="ATP-grasp fold, B domain"/>
    <property type="match status" value="1"/>
</dbReference>
<dbReference type="InterPro" id="IPR011761">
    <property type="entry name" value="ATP-grasp"/>
</dbReference>
<reference evidence="6 7" key="1">
    <citation type="submission" date="2024-07" db="EMBL/GenBank/DDBJ databases">
        <title>A survey of Mimosa microsymbionts across Brazilian biomes reveals a high diversity of Paraburkholderia nodulating endemic species, but also that Cupriavidus is common as a symbiont of widespread species.</title>
        <authorList>
            <person name="Rouws L."/>
            <person name="Barauna A."/>
            <person name="Beukes C."/>
            <person name="Rouws J.R.C."/>
            <person name="De Faria S.M."/>
            <person name="Gross E."/>
            <person name="Bueno Dos Reis Junior F."/>
            <person name="Simon M.F."/>
            <person name="Maluk M."/>
            <person name="Odee D.W."/>
            <person name="Kenicer G."/>
            <person name="Young J.P.W."/>
            <person name="Reis V.M."/>
            <person name="Zilli J."/>
            <person name="James E.K."/>
        </authorList>
    </citation>
    <scope>NUCLEOTIDE SEQUENCE [LARGE SCALE GENOMIC DNA]</scope>
    <source>
        <strain evidence="6 7">BR14375</strain>
    </source>
</reference>
<evidence type="ECO:0000259" key="5">
    <source>
        <dbReference type="PROSITE" id="PS50975"/>
    </source>
</evidence>
<dbReference type="RefSeq" id="WP_368580690.1">
    <property type="nucleotide sequence ID" value="NZ_JBFPKB010000024.1"/>
</dbReference>
<name>A0ABV3WL76_9BURK</name>
<evidence type="ECO:0000256" key="3">
    <source>
        <dbReference type="ARBA" id="ARBA00022840"/>
    </source>
</evidence>
<dbReference type="InterPro" id="IPR040570">
    <property type="entry name" value="LAL_C2"/>
</dbReference>
<evidence type="ECO:0000256" key="4">
    <source>
        <dbReference type="PROSITE-ProRule" id="PRU00409"/>
    </source>
</evidence>
<evidence type="ECO:0000313" key="6">
    <source>
        <dbReference type="EMBL" id="MEX3753973.1"/>
    </source>
</evidence>
<dbReference type="InterPro" id="IPR052032">
    <property type="entry name" value="ATP-dep_AA_Ligase"/>
</dbReference>
<keyword evidence="3 4" id="KW-0067">ATP-binding</keyword>
<dbReference type="PANTHER" id="PTHR43585:SF2">
    <property type="entry name" value="ATP-GRASP ENZYME FSQD"/>
    <property type="match status" value="1"/>
</dbReference>
<dbReference type="Pfam" id="PF18603">
    <property type="entry name" value="LAL_C2"/>
    <property type="match status" value="1"/>
</dbReference>
<evidence type="ECO:0000256" key="2">
    <source>
        <dbReference type="ARBA" id="ARBA00022741"/>
    </source>
</evidence>
<dbReference type="SUPFAM" id="SSF56059">
    <property type="entry name" value="Glutathione synthetase ATP-binding domain-like"/>
    <property type="match status" value="1"/>
</dbReference>
<dbReference type="Proteomes" id="UP001558535">
    <property type="component" value="Unassembled WGS sequence"/>
</dbReference>
<dbReference type="PANTHER" id="PTHR43585">
    <property type="entry name" value="FUMIPYRROLE BIOSYNTHESIS PROTEIN C"/>
    <property type="match status" value="1"/>
</dbReference>
<organism evidence="6 7">
    <name type="scientific">Paraburkholderia phenoliruptrix</name>
    <dbReference type="NCBI Taxonomy" id="252970"/>
    <lineage>
        <taxon>Bacteria</taxon>
        <taxon>Pseudomonadati</taxon>
        <taxon>Pseudomonadota</taxon>
        <taxon>Betaproteobacteria</taxon>
        <taxon>Burkholderiales</taxon>
        <taxon>Burkholderiaceae</taxon>
        <taxon>Paraburkholderia</taxon>
    </lineage>
</organism>
<dbReference type="Pfam" id="PF13535">
    <property type="entry name" value="ATP-grasp_4"/>
    <property type="match status" value="1"/>
</dbReference>
<gene>
    <name evidence="6" type="ORF">AB3X84_28755</name>
</gene>
<protein>
    <submittedName>
        <fullName evidence="6">ATP-grasp domain-containing protein</fullName>
    </submittedName>
</protein>
<keyword evidence="7" id="KW-1185">Reference proteome</keyword>
<feature type="domain" description="ATP-grasp" evidence="5">
    <location>
        <begin position="109"/>
        <end position="308"/>
    </location>
</feature>
<comment type="caution">
    <text evidence="6">The sequence shown here is derived from an EMBL/GenBank/DDBJ whole genome shotgun (WGS) entry which is preliminary data.</text>
</comment>
<dbReference type="EMBL" id="JBFPKE010000021">
    <property type="protein sequence ID" value="MEX3753973.1"/>
    <property type="molecule type" value="Genomic_DNA"/>
</dbReference>
<proteinExistence type="predicted"/>
<keyword evidence="1" id="KW-0436">Ligase</keyword>
<keyword evidence="2 4" id="KW-0547">Nucleotide-binding</keyword>